<dbReference type="InterPro" id="IPR043170">
    <property type="entry name" value="PTPA_C_lid"/>
</dbReference>
<dbReference type="GO" id="GO:0007052">
    <property type="term" value="P:mitotic spindle organization"/>
    <property type="evidence" value="ECO:0007669"/>
    <property type="project" value="TreeGrafter"/>
</dbReference>
<evidence type="ECO:0000256" key="5">
    <source>
        <dbReference type="ARBA" id="ARBA00022490"/>
    </source>
</evidence>
<dbReference type="Gene3D" id="1.20.120.1150">
    <property type="match status" value="1"/>
</dbReference>
<keyword evidence="8" id="KW-0539">Nucleus</keyword>
<feature type="region of interest" description="Disordered" evidence="10">
    <location>
        <begin position="381"/>
        <end position="420"/>
    </location>
</feature>
<dbReference type="EMBL" id="CP058609">
    <property type="protein sequence ID" value="QLG74097.1"/>
    <property type="molecule type" value="Genomic_DNA"/>
</dbReference>
<dbReference type="GeneID" id="59237855"/>
<dbReference type="GO" id="GO:0005634">
    <property type="term" value="C:nucleus"/>
    <property type="evidence" value="ECO:0007669"/>
    <property type="project" value="UniProtKB-SubCell"/>
</dbReference>
<dbReference type="GO" id="GO:0005737">
    <property type="term" value="C:cytoplasm"/>
    <property type="evidence" value="ECO:0007669"/>
    <property type="project" value="UniProtKB-SubCell"/>
</dbReference>
<sequence>MAAQMSKQPALDVGTTKFTAPVKKIFDSQGTYDFQSSLAISRLNFFLRKYVQMVKKQKICHDPSNVPAVNSFVQLLSSLSALIDQTPPLAGPRRYGNLACRDWHSKVDSSLSKLLEDLLPQNDQRCIVELKYYLGNSFGSSTRLDYGTGHELSFLAVIGALDMLGFWTENITGQDILLIFDTYYKLVRRLILTYTLEPAGSHGVWGLDDHFHLAYILGSSQWSNDPKTPISPRDITNVDLVQGYADSNLYCQAINFIYKVKSGPFSEHSSMLYDIATTVHTWSKVQSGLLKMYAVEVLNKFPVVQHFWFGTGFYPWIDIKSGKELPVYENSTEIEREEELRTTQGPTISLANAPPITSATYHLPPGSGHTGSRLPVVNAIPSKSSMRPTMGPPTSRLFSNRSNTASPTLYQSPKGDETAH</sequence>
<evidence type="ECO:0000313" key="12">
    <source>
        <dbReference type="Proteomes" id="UP000509704"/>
    </source>
</evidence>
<dbReference type="Pfam" id="PF03095">
    <property type="entry name" value="PTPA"/>
    <property type="match status" value="1"/>
</dbReference>
<dbReference type="PANTHER" id="PTHR10012">
    <property type="entry name" value="SERINE/THREONINE-PROTEIN PHOSPHATASE 2A REGULATORY SUBUNIT B"/>
    <property type="match status" value="1"/>
</dbReference>
<comment type="subcellular location">
    <subcellularLocation>
        <location evidence="3 9">Cytoplasm</location>
    </subcellularLocation>
    <subcellularLocation>
        <location evidence="2">Nucleus</location>
    </subcellularLocation>
</comment>
<evidence type="ECO:0000256" key="1">
    <source>
        <dbReference type="ARBA" id="ARBA00000971"/>
    </source>
</evidence>
<feature type="compositionally biased region" description="Polar residues" evidence="10">
    <location>
        <begin position="396"/>
        <end position="411"/>
    </location>
</feature>
<keyword evidence="12" id="KW-1185">Reference proteome</keyword>
<comment type="function">
    <text evidence="9">PPIases accelerate the folding of proteins. It catalyzes the cis-trans isomerization of proline imidic peptide bonds in oligopeptides.</text>
</comment>
<dbReference type="GO" id="GO:0003755">
    <property type="term" value="F:peptidyl-prolyl cis-trans isomerase activity"/>
    <property type="evidence" value="ECO:0007669"/>
    <property type="project" value="UniProtKB-KW"/>
</dbReference>
<comment type="catalytic activity">
    <reaction evidence="1 9">
        <text>[protein]-peptidylproline (omega=180) = [protein]-peptidylproline (omega=0)</text>
        <dbReference type="Rhea" id="RHEA:16237"/>
        <dbReference type="Rhea" id="RHEA-COMP:10747"/>
        <dbReference type="Rhea" id="RHEA-COMP:10748"/>
        <dbReference type="ChEBI" id="CHEBI:83833"/>
        <dbReference type="ChEBI" id="CHEBI:83834"/>
        <dbReference type="EC" id="5.2.1.8"/>
    </reaction>
</comment>
<evidence type="ECO:0000256" key="2">
    <source>
        <dbReference type="ARBA" id="ARBA00004123"/>
    </source>
</evidence>
<dbReference type="InterPro" id="IPR004327">
    <property type="entry name" value="Phstyr_phstse_ac"/>
</dbReference>
<comment type="similarity">
    <text evidence="4 9">Belongs to the PTPA-type PPIase family.</text>
</comment>
<evidence type="ECO:0000256" key="8">
    <source>
        <dbReference type="ARBA" id="ARBA00023242"/>
    </source>
</evidence>
<evidence type="ECO:0000256" key="9">
    <source>
        <dbReference type="RuleBase" id="RU361210"/>
    </source>
</evidence>
<proteinExistence type="inferred from homology"/>
<keyword evidence="7 9" id="KW-0413">Isomerase</keyword>
<dbReference type="KEGG" id="zmk:HG535_0F06090"/>
<reference evidence="11 12" key="1">
    <citation type="submission" date="2020-07" db="EMBL/GenBank/DDBJ databases">
        <title>The yeast mating-type switching endonuclease HO is a domesticated member of an unorthodox homing genetic element family.</title>
        <authorList>
            <person name="Coughlan A.Y."/>
            <person name="Lombardi L."/>
            <person name="Braun-Galleani S."/>
            <person name="Martos A.R."/>
            <person name="Galeote V."/>
            <person name="Bigey F."/>
            <person name="Dequin S."/>
            <person name="Byrne K.P."/>
            <person name="Wolfe K.H."/>
        </authorList>
    </citation>
    <scope>NUCLEOTIDE SEQUENCE [LARGE SCALE GENOMIC DNA]</scope>
    <source>
        <strain evidence="11 12">NRRL Y-6702</strain>
    </source>
</reference>
<dbReference type="InterPro" id="IPR037218">
    <property type="entry name" value="PTPA_sf"/>
</dbReference>
<evidence type="ECO:0000256" key="10">
    <source>
        <dbReference type="SAM" id="MobiDB-lite"/>
    </source>
</evidence>
<dbReference type="SUPFAM" id="SSF140984">
    <property type="entry name" value="PTPA-like"/>
    <property type="match status" value="1"/>
</dbReference>
<evidence type="ECO:0000256" key="6">
    <source>
        <dbReference type="ARBA" id="ARBA00023110"/>
    </source>
</evidence>
<keyword evidence="6 9" id="KW-0697">Rotamase</keyword>
<dbReference type="GO" id="GO:0008160">
    <property type="term" value="F:protein tyrosine phosphatase activator activity"/>
    <property type="evidence" value="ECO:0007669"/>
    <property type="project" value="TreeGrafter"/>
</dbReference>
<evidence type="ECO:0000256" key="7">
    <source>
        <dbReference type="ARBA" id="ARBA00023235"/>
    </source>
</evidence>
<dbReference type="AlphaFoldDB" id="A0A7H9B6A2"/>
<keyword evidence="5 9" id="KW-0963">Cytoplasm</keyword>
<accession>A0A7H9B6A2</accession>
<dbReference type="PANTHER" id="PTHR10012:SF3">
    <property type="entry name" value="SERINE_THREONINE-PROTEIN PHOSPHATASE 2A ACTIVATOR 1"/>
    <property type="match status" value="1"/>
</dbReference>
<protein>
    <recommendedName>
        <fullName evidence="9">Serine/threonine-protein phosphatase 2A activator</fullName>
        <ecNumber evidence="9">5.2.1.8</ecNumber>
    </recommendedName>
    <alternativeName>
        <fullName evidence="9">Phosphotyrosyl phosphatase activator</fullName>
    </alternativeName>
</protein>
<evidence type="ECO:0000313" key="11">
    <source>
        <dbReference type="EMBL" id="QLG74097.1"/>
    </source>
</evidence>
<dbReference type="Proteomes" id="UP000509704">
    <property type="component" value="Chromosome 6"/>
</dbReference>
<dbReference type="OrthoDB" id="16120at2759"/>
<dbReference type="CDD" id="cd04087">
    <property type="entry name" value="PTPA"/>
    <property type="match status" value="1"/>
</dbReference>
<dbReference type="FunFam" id="1.20.120.1150:FF:000002">
    <property type="entry name" value="Serine/threonine-protein phosphatase 2A activator"/>
    <property type="match status" value="1"/>
</dbReference>
<name>A0A7H9B6A2_ZYGMR</name>
<organism evidence="11 12">
    <name type="scientific">Zygotorulaspora mrakii</name>
    <name type="common">Zygosaccharomyces mrakii</name>
    <dbReference type="NCBI Taxonomy" id="42260"/>
    <lineage>
        <taxon>Eukaryota</taxon>
        <taxon>Fungi</taxon>
        <taxon>Dikarya</taxon>
        <taxon>Ascomycota</taxon>
        <taxon>Saccharomycotina</taxon>
        <taxon>Saccharomycetes</taxon>
        <taxon>Saccharomycetales</taxon>
        <taxon>Saccharomycetaceae</taxon>
        <taxon>Zygotorulaspora</taxon>
    </lineage>
</organism>
<dbReference type="EC" id="5.2.1.8" evidence="9"/>
<dbReference type="GO" id="GO:0000159">
    <property type="term" value="C:protein phosphatase type 2A complex"/>
    <property type="evidence" value="ECO:0007669"/>
    <property type="project" value="TreeGrafter"/>
</dbReference>
<gene>
    <name evidence="11" type="ORF">HG535_0F06090</name>
</gene>
<dbReference type="RefSeq" id="XP_037145822.1">
    <property type="nucleotide sequence ID" value="XM_037289927.1"/>
</dbReference>
<evidence type="ECO:0000256" key="4">
    <source>
        <dbReference type="ARBA" id="ARBA00011019"/>
    </source>
</evidence>
<evidence type="ECO:0000256" key="3">
    <source>
        <dbReference type="ARBA" id="ARBA00004496"/>
    </source>
</evidence>